<dbReference type="AlphaFoldDB" id="A0A0F8ZTV4"/>
<proteinExistence type="predicted"/>
<evidence type="ECO:0000313" key="1">
    <source>
        <dbReference type="EMBL" id="KKK97322.1"/>
    </source>
</evidence>
<gene>
    <name evidence="1" type="ORF">LCGC14_2653910</name>
</gene>
<reference evidence="1" key="1">
    <citation type="journal article" date="2015" name="Nature">
        <title>Complex archaea that bridge the gap between prokaryotes and eukaryotes.</title>
        <authorList>
            <person name="Spang A."/>
            <person name="Saw J.H."/>
            <person name="Jorgensen S.L."/>
            <person name="Zaremba-Niedzwiedzka K."/>
            <person name="Martijn J."/>
            <person name="Lind A.E."/>
            <person name="van Eijk R."/>
            <person name="Schleper C."/>
            <person name="Guy L."/>
            <person name="Ettema T.J."/>
        </authorList>
    </citation>
    <scope>NUCLEOTIDE SEQUENCE</scope>
</reference>
<dbReference type="EMBL" id="LAZR01046101">
    <property type="protein sequence ID" value="KKK97322.1"/>
    <property type="molecule type" value="Genomic_DNA"/>
</dbReference>
<accession>A0A0F8ZTV4</accession>
<organism evidence="1">
    <name type="scientific">marine sediment metagenome</name>
    <dbReference type="NCBI Taxonomy" id="412755"/>
    <lineage>
        <taxon>unclassified sequences</taxon>
        <taxon>metagenomes</taxon>
        <taxon>ecological metagenomes</taxon>
    </lineage>
</organism>
<name>A0A0F8ZTV4_9ZZZZ</name>
<protein>
    <recommendedName>
        <fullName evidence="2">AbiEi antitoxin C-terminal domain-containing protein</fullName>
    </recommendedName>
</protein>
<evidence type="ECO:0008006" key="2">
    <source>
        <dbReference type="Google" id="ProtNLM"/>
    </source>
</evidence>
<sequence length="209" mass="24748">MSSSLILKKLHLTGREFVSSEEIKSYCSKLNLSYEKVIRYFIRRNYLIRIFKGIFYVKNLEEIKYKSTKYSHLELVTKGLELKGVKNWYFGLYTALKLNNATHEYFTIDYIISDSLYRNKPITVNNRKYKFHKVKPSLLKFGIIKNRLKYSDLEKTILDLIYLGIYSSKSKTKILMGLSDYTQNLSKNKIRKYVQNYPNSVKEVIGEIL</sequence>
<comment type="caution">
    <text evidence="1">The sequence shown here is derived from an EMBL/GenBank/DDBJ whole genome shotgun (WGS) entry which is preliminary data.</text>
</comment>